<name>A0A150XBM1_9BACT</name>
<comment type="caution">
    <text evidence="3">The sequence shown here is derived from an EMBL/GenBank/DDBJ whole genome shotgun (WGS) entry which is preliminary data.</text>
</comment>
<dbReference type="RefSeq" id="WP_068220632.1">
    <property type="nucleotide sequence ID" value="NZ_CP139724.1"/>
</dbReference>
<accession>A0A150XBM1</accession>
<evidence type="ECO:0000256" key="1">
    <source>
        <dbReference type="SAM" id="SignalP"/>
    </source>
</evidence>
<reference evidence="3 4" key="1">
    <citation type="submission" date="2016-01" db="EMBL/GenBank/DDBJ databases">
        <title>Genome sequencing of Roseivirga spongicola UST030701-084.</title>
        <authorList>
            <person name="Selvaratnam C."/>
            <person name="Thevarajoo S."/>
            <person name="Goh K.M."/>
            <person name="Ee R."/>
            <person name="Chan K.-G."/>
            <person name="Chong C.S."/>
        </authorList>
    </citation>
    <scope>NUCLEOTIDE SEQUENCE [LARGE SCALE GENOMIC DNA]</scope>
    <source>
        <strain evidence="3 4">UST030701-084</strain>
    </source>
</reference>
<organism evidence="3 4">
    <name type="scientific">Roseivirga spongicola</name>
    <dbReference type="NCBI Taxonomy" id="333140"/>
    <lineage>
        <taxon>Bacteria</taxon>
        <taxon>Pseudomonadati</taxon>
        <taxon>Bacteroidota</taxon>
        <taxon>Cytophagia</taxon>
        <taxon>Cytophagales</taxon>
        <taxon>Roseivirgaceae</taxon>
        <taxon>Roseivirga</taxon>
    </lineage>
</organism>
<protein>
    <recommendedName>
        <fullName evidence="2">DUF5683 domain-containing protein</fullName>
    </recommendedName>
</protein>
<evidence type="ECO:0000259" key="2">
    <source>
        <dbReference type="Pfam" id="PF18935"/>
    </source>
</evidence>
<dbReference type="AlphaFoldDB" id="A0A150XBM1"/>
<feature type="chain" id="PRO_5007574514" description="DUF5683 domain-containing protein" evidence="1">
    <location>
        <begin position="20"/>
        <end position="191"/>
    </location>
</feature>
<proteinExistence type="predicted"/>
<gene>
    <name evidence="3" type="ORF">AWW68_09845</name>
</gene>
<dbReference type="EMBL" id="LRPC01000012">
    <property type="protein sequence ID" value="KYG76108.1"/>
    <property type="molecule type" value="Genomic_DNA"/>
</dbReference>
<dbReference type="InterPro" id="IPR043738">
    <property type="entry name" value="DUF5683"/>
</dbReference>
<keyword evidence="4" id="KW-1185">Reference proteome</keyword>
<dbReference type="OrthoDB" id="9813910at2"/>
<dbReference type="Pfam" id="PF18935">
    <property type="entry name" value="DUF5683"/>
    <property type="match status" value="1"/>
</dbReference>
<evidence type="ECO:0000313" key="3">
    <source>
        <dbReference type="EMBL" id="KYG76108.1"/>
    </source>
</evidence>
<sequence length="191" mass="21666">MRSALFAFLFLVLVFSANAQNRVIAVQDDVILGDTVKIKRNTGKYYDPRKAARRSAIIPGWGQIYNDSWWKVPVLYGGFGVAVYFVFLNDQYFHEFKTLLAQENSKAPQDRNENLIRTYSRKADTWRNNRDLVVLTMVGIYGLQIIDATVDAHLKGFNVDEDLALNLKPKFGVISNGTPFIGFKLTLPIGQ</sequence>
<feature type="domain" description="DUF5683" evidence="2">
    <location>
        <begin position="46"/>
        <end position="187"/>
    </location>
</feature>
<dbReference type="Proteomes" id="UP000075606">
    <property type="component" value="Unassembled WGS sequence"/>
</dbReference>
<keyword evidence="1" id="KW-0732">Signal</keyword>
<feature type="signal peptide" evidence="1">
    <location>
        <begin position="1"/>
        <end position="19"/>
    </location>
</feature>
<evidence type="ECO:0000313" key="4">
    <source>
        <dbReference type="Proteomes" id="UP000075606"/>
    </source>
</evidence>
<dbReference type="STRING" id="333140.AWW68_09845"/>